<keyword evidence="1 2" id="KW-0808">Transferase</keyword>
<dbReference type="InterPro" id="IPR010997">
    <property type="entry name" value="HRDC-like_sf"/>
</dbReference>
<dbReference type="Proteomes" id="UP000066737">
    <property type="component" value="Chromosome I"/>
</dbReference>
<dbReference type="GeneID" id="91110247"/>
<keyword evidence="1 2" id="KW-0548">Nucleotidyltransferase</keyword>
<dbReference type="PANTHER" id="PTHR39646:SF1">
    <property type="entry name" value="DNA-DIRECTED RNA POLYMERASE SUBUNIT RPO4"/>
    <property type="match status" value="1"/>
</dbReference>
<gene>
    <name evidence="1 2" type="primary">rpoF</name>
    <name evidence="1" type="synonym">rpo4</name>
    <name evidence="2" type="ORF">HHUB_2791</name>
</gene>
<keyword evidence="1 2" id="KW-0240">DNA-directed RNA polymerase</keyword>
<comment type="function">
    <text evidence="1">DNA-dependent RNA polymerase (RNAP) catalyzes the transcription of DNA into RNA using the four ribonucleoside triphosphates as substrates. This subunit is less well bound than the others.</text>
</comment>
<proteinExistence type="inferred from homology"/>
<dbReference type="KEGG" id="hhb:Hhub_2791"/>
<dbReference type="STRING" id="1407499.HHUB_2791"/>
<dbReference type="GO" id="GO:0003899">
    <property type="term" value="F:DNA-directed RNA polymerase activity"/>
    <property type="evidence" value="ECO:0007669"/>
    <property type="project" value="UniProtKB-UniRule"/>
</dbReference>
<dbReference type="GO" id="GO:0000428">
    <property type="term" value="C:DNA-directed RNA polymerase complex"/>
    <property type="evidence" value="ECO:0007669"/>
    <property type="project" value="UniProtKB-KW"/>
</dbReference>
<dbReference type="EMBL" id="LN831302">
    <property type="protein sequence ID" value="CQH58625.1"/>
    <property type="molecule type" value="Genomic_DNA"/>
</dbReference>
<dbReference type="AlphaFoldDB" id="A0A0U5H588"/>
<name>A0A0U5H588_9EURY</name>
<dbReference type="RefSeq" id="WP_059057204.1">
    <property type="nucleotide sequence ID" value="NZ_CEML01000001.1"/>
</dbReference>
<dbReference type="PIRSF" id="PIRSF005053">
    <property type="entry name" value="RNA_pol_F_arch"/>
    <property type="match status" value="1"/>
</dbReference>
<organism evidence="2 3">
    <name type="scientific">Halobacterium hubeiense</name>
    <dbReference type="NCBI Taxonomy" id="1407499"/>
    <lineage>
        <taxon>Archaea</taxon>
        <taxon>Methanobacteriati</taxon>
        <taxon>Methanobacteriota</taxon>
        <taxon>Stenosarchaea group</taxon>
        <taxon>Halobacteria</taxon>
        <taxon>Halobacteriales</taxon>
        <taxon>Halobacteriaceae</taxon>
        <taxon>Halobacterium</taxon>
    </lineage>
</organism>
<reference evidence="3" key="1">
    <citation type="journal article" date="2016" name="Environ. Microbiol.">
        <title>The complete genome of a viable archaeum isolated from 123-million-year-old rock salt.</title>
        <authorList>
            <person name="Jaakkola S.T."/>
            <person name="Pfeiffer F."/>
            <person name="Ravantti J.J."/>
            <person name="Guo Q."/>
            <person name="Liu Y."/>
            <person name="Chen X."/>
            <person name="Ma H."/>
            <person name="Yang C."/>
            <person name="Oksanen H.M."/>
            <person name="Bamford D.H."/>
        </authorList>
    </citation>
    <scope>NUCLEOTIDE SEQUENCE</scope>
    <source>
        <strain evidence="3">JI20-1</strain>
    </source>
</reference>
<comment type="subcellular location">
    <subcellularLocation>
        <location evidence="1">Cytoplasm</location>
    </subcellularLocation>
</comment>
<dbReference type="Gene3D" id="6.10.140.10">
    <property type="match status" value="1"/>
</dbReference>
<comment type="catalytic activity">
    <reaction evidence="1">
        <text>RNA(n) + a ribonucleoside 5'-triphosphate = RNA(n+1) + diphosphate</text>
        <dbReference type="Rhea" id="RHEA:21248"/>
        <dbReference type="Rhea" id="RHEA-COMP:14527"/>
        <dbReference type="Rhea" id="RHEA-COMP:17342"/>
        <dbReference type="ChEBI" id="CHEBI:33019"/>
        <dbReference type="ChEBI" id="CHEBI:61557"/>
        <dbReference type="ChEBI" id="CHEBI:140395"/>
        <dbReference type="EC" id="2.7.7.6"/>
    </reaction>
</comment>
<evidence type="ECO:0000313" key="3">
    <source>
        <dbReference type="Proteomes" id="UP000066737"/>
    </source>
</evidence>
<comment type="similarity">
    <text evidence="1">Belongs to the eukaryotic RPB4 RNA polymerase subunit family.</text>
</comment>
<keyword evidence="1" id="KW-0804">Transcription</keyword>
<protein>
    <recommendedName>
        <fullName evidence="1">DNA-directed RNA polymerase subunit Rpo4</fullName>
        <ecNumber evidence="1">2.7.7.6</ecNumber>
    </recommendedName>
    <alternativeName>
        <fullName evidence="1">DNA-directed RNA polymerase subunit F</fullName>
    </alternativeName>
</protein>
<comment type="subunit">
    <text evidence="1">Part of the RNA polymerase complex. Forms a stalk with Rpo7 that extends from the main structure.</text>
</comment>
<dbReference type="Gene3D" id="1.10.150.80">
    <property type="entry name" value="HRDC domain"/>
    <property type="match status" value="1"/>
</dbReference>
<dbReference type="NCBIfam" id="NF011550">
    <property type="entry name" value="PRK14981.1-1"/>
    <property type="match status" value="1"/>
</dbReference>
<evidence type="ECO:0000313" key="2">
    <source>
        <dbReference type="EMBL" id="CQH58625.1"/>
    </source>
</evidence>
<dbReference type="EC" id="2.7.7.6" evidence="1"/>
<dbReference type="Pfam" id="PF03874">
    <property type="entry name" value="RNA_pol_Rpb4"/>
    <property type="match status" value="1"/>
</dbReference>
<dbReference type="InterPro" id="IPR005574">
    <property type="entry name" value="Rpb4/RPC9"/>
</dbReference>
<dbReference type="HAMAP" id="MF_00864">
    <property type="entry name" value="RNApol_arch_Rpo4"/>
    <property type="match status" value="1"/>
</dbReference>
<dbReference type="GO" id="GO:0005737">
    <property type="term" value="C:cytoplasm"/>
    <property type="evidence" value="ECO:0007669"/>
    <property type="project" value="UniProtKB-SubCell"/>
</dbReference>
<dbReference type="OrthoDB" id="25158at2157"/>
<dbReference type="InterPro" id="IPR010924">
    <property type="entry name" value="Rpo4"/>
</dbReference>
<dbReference type="GO" id="GO:0000166">
    <property type="term" value="F:nucleotide binding"/>
    <property type="evidence" value="ECO:0007669"/>
    <property type="project" value="InterPro"/>
</dbReference>
<keyword evidence="1" id="KW-0963">Cytoplasm</keyword>
<sequence>MTIFKETLDEEFLTVSEAKELLTDVEAERAAEEDRELRFELARAVEHVNRFAVLEPEESRELVEDLLALEHVSDEAVAYKIADLLPRTRTELRAVFAQERYALSGDELDDILDVVAKYA</sequence>
<accession>A0A0U5H588</accession>
<dbReference type="InterPro" id="IPR044876">
    <property type="entry name" value="HRDC_dom_sf"/>
</dbReference>
<dbReference type="SUPFAM" id="SSF47819">
    <property type="entry name" value="HRDC-like"/>
    <property type="match status" value="1"/>
</dbReference>
<keyword evidence="3" id="KW-1185">Reference proteome</keyword>
<evidence type="ECO:0000256" key="1">
    <source>
        <dbReference type="HAMAP-Rule" id="MF_00864"/>
    </source>
</evidence>
<dbReference type="GO" id="GO:0006352">
    <property type="term" value="P:DNA-templated transcription initiation"/>
    <property type="evidence" value="ECO:0007669"/>
    <property type="project" value="InterPro"/>
</dbReference>
<dbReference type="PANTHER" id="PTHR39646">
    <property type="entry name" value="RNA POLYMERASE RPB4"/>
    <property type="match status" value="1"/>
</dbReference>